<evidence type="ECO:0000256" key="3">
    <source>
        <dbReference type="ARBA" id="ARBA00022737"/>
    </source>
</evidence>
<accession>G8QZU3</accession>
<sequence length="395" mass="43643">MNKALLATLILFSTSIFAQTWEQKADAIVGRHHPISFSLNGKGYAITGTLPSGQPTKDAYQYNPTTDTWLTMPSFPGAARSFGIGTVTNGVAYMGFGFSTSQYLRDFWSLDSNGTYTQLASCDCTGRRHPAMIGIGDKIYVGLGDDASGDLRDWWMYDIKADNWTQITSLPSAGRHHPFMFNAGGEVFAGLGHRGNVIYDDWFKLDTATNTWTAMNKFPGEARVAGTQFGMHGYGFVLSGDGDNHGYMPNGEMWRYNPKSDTWTQFPSHPGQSRWAPGSFVIGDDVYFFGGLNRLTNVFPTDLWKFDMAAATVSMNEEVLANTYVYPNPATDILKWKSDESITEVKVYNTLGQLVSASPAEAQSLNSKELDGGMYLVQFYSNSELIKTSKVLIQN</sequence>
<dbReference type="PANTHER" id="PTHR45632">
    <property type="entry name" value="LD33804P"/>
    <property type="match status" value="1"/>
</dbReference>
<evidence type="ECO:0000313" key="7">
    <source>
        <dbReference type="Proteomes" id="UP000005631"/>
    </source>
</evidence>
<dbReference type="Proteomes" id="UP000005631">
    <property type="component" value="Chromosome"/>
</dbReference>
<feature type="domain" description="Secretion system C-terminal sorting" evidence="5">
    <location>
        <begin position="325"/>
        <end position="393"/>
    </location>
</feature>
<dbReference type="PANTHER" id="PTHR45632:SF3">
    <property type="entry name" value="KELCH-LIKE PROTEIN 32"/>
    <property type="match status" value="1"/>
</dbReference>
<feature type="chain" id="PRO_5003514099" description="Secretion system C-terminal sorting domain-containing protein" evidence="4">
    <location>
        <begin position="19"/>
        <end position="395"/>
    </location>
</feature>
<protein>
    <recommendedName>
        <fullName evidence="5">Secretion system C-terminal sorting domain-containing protein</fullName>
    </recommendedName>
</protein>
<dbReference type="Pfam" id="PF18962">
    <property type="entry name" value="Por_Secre_tail"/>
    <property type="match status" value="1"/>
</dbReference>
<evidence type="ECO:0000259" key="5">
    <source>
        <dbReference type="Pfam" id="PF18962"/>
    </source>
</evidence>
<organism evidence="6 7">
    <name type="scientific">Owenweeksia hongkongensis (strain DSM 17368 / CIP 108786 / JCM 12287 / NRRL B-23963 / UST20020801)</name>
    <dbReference type="NCBI Taxonomy" id="926562"/>
    <lineage>
        <taxon>Bacteria</taxon>
        <taxon>Pseudomonadati</taxon>
        <taxon>Bacteroidota</taxon>
        <taxon>Flavobacteriia</taxon>
        <taxon>Flavobacteriales</taxon>
        <taxon>Owenweeksiaceae</taxon>
        <taxon>Owenweeksia</taxon>
    </lineage>
</organism>
<dbReference type="RefSeq" id="WP_014200898.1">
    <property type="nucleotide sequence ID" value="NC_016599.1"/>
</dbReference>
<keyword evidence="1" id="KW-0880">Kelch repeat</keyword>
<keyword evidence="3" id="KW-0677">Repeat</keyword>
<keyword evidence="7" id="KW-1185">Reference proteome</keyword>
<gene>
    <name evidence="6" type="ordered locus">Oweho_0521</name>
</gene>
<dbReference type="AlphaFoldDB" id="G8QZU3"/>
<feature type="signal peptide" evidence="4">
    <location>
        <begin position="1"/>
        <end position="18"/>
    </location>
</feature>
<dbReference type="InterPro" id="IPR015915">
    <property type="entry name" value="Kelch-typ_b-propeller"/>
</dbReference>
<dbReference type="OrthoDB" id="103335at2"/>
<evidence type="ECO:0000256" key="4">
    <source>
        <dbReference type="SAM" id="SignalP"/>
    </source>
</evidence>
<dbReference type="SUPFAM" id="SSF117281">
    <property type="entry name" value="Kelch motif"/>
    <property type="match status" value="1"/>
</dbReference>
<evidence type="ECO:0000256" key="2">
    <source>
        <dbReference type="ARBA" id="ARBA00022729"/>
    </source>
</evidence>
<name>G8QZU3_OWEHD</name>
<dbReference type="KEGG" id="oho:Oweho_0521"/>
<dbReference type="Gene3D" id="2.120.10.80">
    <property type="entry name" value="Kelch-type beta propeller"/>
    <property type="match status" value="2"/>
</dbReference>
<evidence type="ECO:0000313" key="6">
    <source>
        <dbReference type="EMBL" id="AEV31537.1"/>
    </source>
</evidence>
<reference evidence="6 7" key="1">
    <citation type="journal article" date="2012" name="Stand. Genomic Sci.">
        <title>Genome sequence of the orange-pigmented seawater bacterium Owenweeksia hongkongensis type strain (UST20020801(T)).</title>
        <authorList>
            <person name="Riedel T."/>
            <person name="Held B."/>
            <person name="Nolan M."/>
            <person name="Lucas S."/>
            <person name="Lapidus A."/>
            <person name="Tice H."/>
            <person name="Del Rio T.G."/>
            <person name="Cheng J.F."/>
            <person name="Han C."/>
            <person name="Tapia R."/>
            <person name="Goodwin L.A."/>
            <person name="Pitluck S."/>
            <person name="Liolios K."/>
            <person name="Mavromatis K."/>
            <person name="Pagani I."/>
            <person name="Ivanova N."/>
            <person name="Mikhailova N."/>
            <person name="Pati A."/>
            <person name="Chen A."/>
            <person name="Palaniappan K."/>
            <person name="Rohde M."/>
            <person name="Tindall B.J."/>
            <person name="Detter J.C."/>
            <person name="Goker M."/>
            <person name="Woyke T."/>
            <person name="Bristow J."/>
            <person name="Eisen J.A."/>
            <person name="Markowitz V."/>
            <person name="Hugenholtz P."/>
            <person name="Klenk H.P."/>
            <person name="Kyrpides N.C."/>
        </authorList>
    </citation>
    <scope>NUCLEOTIDE SEQUENCE</scope>
    <source>
        <strain evidence="7">DSM 17368 / JCM 12287 / NRRL B-23963</strain>
    </source>
</reference>
<dbReference type="EMBL" id="CP003156">
    <property type="protein sequence ID" value="AEV31537.1"/>
    <property type="molecule type" value="Genomic_DNA"/>
</dbReference>
<keyword evidence="2 4" id="KW-0732">Signal</keyword>
<dbReference type="eggNOG" id="COG3055">
    <property type="taxonomic scope" value="Bacteria"/>
</dbReference>
<proteinExistence type="predicted"/>
<dbReference type="STRING" id="926562.Oweho_0521"/>
<dbReference type="InterPro" id="IPR026444">
    <property type="entry name" value="Secre_tail"/>
</dbReference>
<evidence type="ECO:0000256" key="1">
    <source>
        <dbReference type="ARBA" id="ARBA00022441"/>
    </source>
</evidence>
<dbReference type="HOGENOM" id="CLU_701769_0_0_10"/>
<dbReference type="NCBIfam" id="TIGR04183">
    <property type="entry name" value="Por_Secre_tail"/>
    <property type="match status" value="1"/>
</dbReference>